<protein>
    <submittedName>
        <fullName evidence="2">NUMOD4 domain-containing protein</fullName>
    </submittedName>
</protein>
<evidence type="ECO:0000313" key="2">
    <source>
        <dbReference type="EMBL" id="WEK35988.1"/>
    </source>
</evidence>
<feature type="domain" description="NUMOD4" evidence="1">
    <location>
        <begin position="19"/>
        <end position="69"/>
    </location>
</feature>
<reference evidence="2" key="1">
    <citation type="submission" date="2023-03" db="EMBL/GenBank/DDBJ databases">
        <title>Andean soil-derived lignocellulolytic bacterial consortium as a source of novel taxa and putative plastic-active enzymes.</title>
        <authorList>
            <person name="Diaz-Garcia L."/>
            <person name="Chuvochina M."/>
            <person name="Feuerriegel G."/>
            <person name="Bunk B."/>
            <person name="Sproer C."/>
            <person name="Streit W.R."/>
            <person name="Rodriguez L.M."/>
            <person name="Overmann J."/>
            <person name="Jimenez D.J."/>
        </authorList>
    </citation>
    <scope>NUCLEOTIDE SEQUENCE</scope>
    <source>
        <strain evidence="2">MAG 7</strain>
    </source>
</reference>
<dbReference type="Gene3D" id="1.10.10.10">
    <property type="entry name" value="Winged helix-like DNA-binding domain superfamily/Winged helix DNA-binding domain"/>
    <property type="match status" value="1"/>
</dbReference>
<gene>
    <name evidence="2" type="ORF">P0Y53_00620</name>
</gene>
<dbReference type="GO" id="GO:0016788">
    <property type="term" value="F:hydrolase activity, acting on ester bonds"/>
    <property type="evidence" value="ECO:0007669"/>
    <property type="project" value="InterPro"/>
</dbReference>
<evidence type="ECO:0000313" key="3">
    <source>
        <dbReference type="Proteomes" id="UP001220610"/>
    </source>
</evidence>
<sequence length="247" mass="28542">MSKVTLPYLNLSLANIDGERWKDIPGLEGYFKISNKGRVKRLAYEAVYSNGVIYRERPMIMKPYVHKHRNEFKGDFKSYLSITLTVEGIRYRYTVARLVYNAFVAPMDLHDQETVIFYKDGNSFNLLPSNLRSASLSEKQKRIKELHRSPSPLHKLSRRQILERLQKAREKRMKPVTQYCFSGKKIQSYPSAREAARNTDGNASNILQVAKGNAITAGGYLWRFGSARRIDKLPVRGGRQSPYFKMK</sequence>
<dbReference type="InterPro" id="IPR044925">
    <property type="entry name" value="His-Me_finger_sf"/>
</dbReference>
<dbReference type="AlphaFoldDB" id="A0AAJ6BGA8"/>
<organism evidence="2 3">
    <name type="scientific">Candidatus Pseudobacter hemicellulosilyticus</name>
    <dbReference type="NCBI Taxonomy" id="3121375"/>
    <lineage>
        <taxon>Bacteria</taxon>
        <taxon>Pseudomonadati</taxon>
        <taxon>Bacteroidota</taxon>
        <taxon>Chitinophagia</taxon>
        <taxon>Chitinophagales</taxon>
        <taxon>Chitinophagaceae</taxon>
        <taxon>Pseudobacter</taxon>
    </lineage>
</organism>
<evidence type="ECO:0000259" key="1">
    <source>
        <dbReference type="Pfam" id="PF07463"/>
    </source>
</evidence>
<dbReference type="EMBL" id="CP119311">
    <property type="protein sequence ID" value="WEK35988.1"/>
    <property type="molecule type" value="Genomic_DNA"/>
</dbReference>
<dbReference type="Proteomes" id="UP001220610">
    <property type="component" value="Chromosome"/>
</dbReference>
<proteinExistence type="predicted"/>
<dbReference type="Gene3D" id="3.90.75.20">
    <property type="match status" value="1"/>
</dbReference>
<dbReference type="Pfam" id="PF07463">
    <property type="entry name" value="NUMOD4"/>
    <property type="match status" value="1"/>
</dbReference>
<dbReference type="SUPFAM" id="SSF64496">
    <property type="entry name" value="DNA-binding domain of intron-encoded endonucleases"/>
    <property type="match status" value="1"/>
</dbReference>
<accession>A0AAJ6BGA8</accession>
<name>A0AAJ6BGA8_9BACT</name>
<dbReference type="SUPFAM" id="SSF54060">
    <property type="entry name" value="His-Me finger endonucleases"/>
    <property type="match status" value="1"/>
</dbReference>
<dbReference type="InterPro" id="IPR036388">
    <property type="entry name" value="WH-like_DNA-bd_sf"/>
</dbReference>
<dbReference type="InterPro" id="IPR010902">
    <property type="entry name" value="NUMOD4"/>
</dbReference>